<protein>
    <recommendedName>
        <fullName evidence="2">H-type lectin domain-containing protein</fullName>
    </recommendedName>
</protein>
<feature type="domain" description="H-type lectin" evidence="2">
    <location>
        <begin position="50"/>
        <end position="114"/>
    </location>
</feature>
<keyword evidence="4" id="KW-1185">Reference proteome</keyword>
<dbReference type="OrthoDB" id="283892at2759"/>
<keyword evidence="1" id="KW-0732">Signal</keyword>
<dbReference type="Pfam" id="PF09458">
    <property type="entry name" value="H_lectin"/>
    <property type="match status" value="1"/>
</dbReference>
<feature type="signal peptide" evidence="1">
    <location>
        <begin position="1"/>
        <end position="15"/>
    </location>
</feature>
<comment type="caution">
    <text evidence="3">The sequence shown here is derived from an EMBL/GenBank/DDBJ whole genome shotgun (WGS) entry which is preliminary data.</text>
</comment>
<dbReference type="Proteomes" id="UP000692954">
    <property type="component" value="Unassembled WGS sequence"/>
</dbReference>
<proteinExistence type="predicted"/>
<reference evidence="3" key="1">
    <citation type="submission" date="2021-01" db="EMBL/GenBank/DDBJ databases">
        <authorList>
            <consortium name="Genoscope - CEA"/>
            <person name="William W."/>
        </authorList>
    </citation>
    <scope>NUCLEOTIDE SEQUENCE</scope>
</reference>
<gene>
    <name evidence="3" type="ORF">PSON_ATCC_30995.1.T0430116</name>
</gene>
<dbReference type="EMBL" id="CAJJDN010000043">
    <property type="protein sequence ID" value="CAD8082289.1"/>
    <property type="molecule type" value="Genomic_DNA"/>
</dbReference>
<evidence type="ECO:0000313" key="4">
    <source>
        <dbReference type="Proteomes" id="UP000692954"/>
    </source>
</evidence>
<dbReference type="InterPro" id="IPR019019">
    <property type="entry name" value="H-type_lectin_domain"/>
</dbReference>
<dbReference type="AlphaFoldDB" id="A0A8S1MRH3"/>
<feature type="chain" id="PRO_5035742609" description="H-type lectin domain-containing protein" evidence="1">
    <location>
        <begin position="16"/>
        <end position="358"/>
    </location>
</feature>
<evidence type="ECO:0000259" key="2">
    <source>
        <dbReference type="Pfam" id="PF09458"/>
    </source>
</evidence>
<name>A0A8S1MRH3_9CILI</name>
<organism evidence="3 4">
    <name type="scientific">Paramecium sonneborni</name>
    <dbReference type="NCBI Taxonomy" id="65129"/>
    <lineage>
        <taxon>Eukaryota</taxon>
        <taxon>Sar</taxon>
        <taxon>Alveolata</taxon>
        <taxon>Ciliophora</taxon>
        <taxon>Intramacronucleata</taxon>
        <taxon>Oligohymenophorea</taxon>
        <taxon>Peniculida</taxon>
        <taxon>Parameciidae</taxon>
        <taxon>Paramecium</taxon>
    </lineage>
</organism>
<accession>A0A8S1MRH3</accession>
<evidence type="ECO:0000313" key="3">
    <source>
        <dbReference type="EMBL" id="CAD8082289.1"/>
    </source>
</evidence>
<dbReference type="GO" id="GO:0030246">
    <property type="term" value="F:carbohydrate binding"/>
    <property type="evidence" value="ECO:0007669"/>
    <property type="project" value="InterPro"/>
</dbReference>
<dbReference type="GO" id="GO:0007155">
    <property type="term" value="P:cell adhesion"/>
    <property type="evidence" value="ECO:0007669"/>
    <property type="project" value="InterPro"/>
</dbReference>
<evidence type="ECO:0000256" key="1">
    <source>
        <dbReference type="SAM" id="SignalP"/>
    </source>
</evidence>
<sequence>MFYLIVILSVTISQAYYGFEYYAEWQTGIDNSILKQDQFLFPTYPMRFQSQVIFARRFSVSPQVLLMHEEIQWSRGRNINYQTYVSDVTLFGFNINYVIWGPAIIPILKVRWVALVDDSVEIQYVHYQVEDLNQLSQGFGARSQDFMISYYPRYPAPKVTAFIVGADFEIFNSLYTSVRIQMGTPTANSMDVRFQTRDYCHVRSLFVAYFISNNYLTLAGSVGAYYSTYNQFLDNSNRQTIRAQKFSRLVPSIYSLEPAYNILAQGISGFDVHSYAGSAYLRVTAESMINQSQIYTLVYGTRGDTVLTYMQASYILHPPGVPYHYYYKNYDWIVTKDDQIVLEETIDQERKVNELKKK</sequence>